<dbReference type="ExpressionAtlas" id="A0A1D6H9C5">
    <property type="expression patterns" value="baseline and differential"/>
</dbReference>
<accession>A0A1D6H9C5</accession>
<dbReference type="InParanoid" id="A0A1D6H9C5"/>
<dbReference type="EMBL" id="CM000781">
    <property type="protein sequence ID" value="AQK71314.1"/>
    <property type="molecule type" value="Genomic_DNA"/>
</dbReference>
<evidence type="ECO:0000313" key="1">
    <source>
        <dbReference type="EMBL" id="AQK71314.1"/>
    </source>
</evidence>
<dbReference type="OMA" id="PAGWHVS"/>
<protein>
    <submittedName>
        <fullName evidence="1">Os02g0519800-like protein</fullName>
    </submittedName>
</protein>
<name>A0A1D6H9C5_MAIZE</name>
<gene>
    <name evidence="1" type="ORF">ZEAMMB73_Zm00001d016625</name>
</gene>
<reference evidence="1" key="1">
    <citation type="submission" date="2015-12" db="EMBL/GenBank/DDBJ databases">
        <title>Update maize B73 reference genome by single molecule sequencing technologies.</title>
        <authorList>
            <consortium name="Maize Genome Sequencing Project"/>
            <person name="Ware D."/>
        </authorList>
    </citation>
    <scope>NUCLEOTIDE SEQUENCE</scope>
    <source>
        <tissue evidence="1">Seedling</tissue>
    </source>
</reference>
<sequence>MQRGSMLAMPSARSFGAAGWWRVSRDASAVHKKEGKSYRQGKAKPFFQVSLSPSKSFYVFGGGGNRSLLTGLLILSGHVSVCVCDCVLHLRVDLQLE</sequence>
<dbReference type="IntAct" id="A0A1D6H9C5">
    <property type="interactions" value="15"/>
</dbReference>
<dbReference type="AlphaFoldDB" id="A0A1D6H9C5"/>
<dbReference type="eggNOG" id="ENOG502R65G">
    <property type="taxonomic scope" value="Eukaryota"/>
</dbReference>
<proteinExistence type="predicted"/>
<dbReference type="OrthoDB" id="583465at2759"/>
<organism evidence="1">
    <name type="scientific">Zea mays</name>
    <name type="common">Maize</name>
    <dbReference type="NCBI Taxonomy" id="4577"/>
    <lineage>
        <taxon>Eukaryota</taxon>
        <taxon>Viridiplantae</taxon>
        <taxon>Streptophyta</taxon>
        <taxon>Embryophyta</taxon>
        <taxon>Tracheophyta</taxon>
        <taxon>Spermatophyta</taxon>
        <taxon>Magnoliopsida</taxon>
        <taxon>Liliopsida</taxon>
        <taxon>Poales</taxon>
        <taxon>Poaceae</taxon>
        <taxon>PACMAD clade</taxon>
        <taxon>Panicoideae</taxon>
        <taxon>Andropogonodae</taxon>
        <taxon>Andropogoneae</taxon>
        <taxon>Tripsacinae</taxon>
        <taxon>Zea</taxon>
    </lineage>
</organism>
<dbReference type="PaxDb" id="4577-GRMZM2G170742_P01"/>